<dbReference type="InterPro" id="IPR022172">
    <property type="entry name" value="DUF3703"/>
</dbReference>
<sequence>MRRTPRPRPPPRASPALTCAPAARAPGPTAQRRRAVERAHILSQPWPWPHTRTHGVMFRLALQDRDVREMLGQLVRLVVAAPGSAAGKYPDGNTGRTRVGINTTMPLPDNLAALLRGAGVALRP</sequence>
<proteinExistence type="predicted"/>
<evidence type="ECO:0000313" key="2">
    <source>
        <dbReference type="EMBL" id="MFC5892400.1"/>
    </source>
</evidence>
<reference evidence="3" key="1">
    <citation type="journal article" date="2019" name="Int. J. Syst. Evol. Microbiol.">
        <title>The Global Catalogue of Microorganisms (GCM) 10K type strain sequencing project: providing services to taxonomists for standard genome sequencing and annotation.</title>
        <authorList>
            <consortium name="The Broad Institute Genomics Platform"/>
            <consortium name="The Broad Institute Genome Sequencing Center for Infectious Disease"/>
            <person name="Wu L."/>
            <person name="Ma J."/>
        </authorList>
    </citation>
    <scope>NUCLEOTIDE SEQUENCE [LARGE SCALE GENOMIC DNA]</scope>
    <source>
        <strain evidence="3">CGMCC 1.15809</strain>
    </source>
</reference>
<keyword evidence="3" id="KW-1185">Reference proteome</keyword>
<dbReference type="Proteomes" id="UP001596241">
    <property type="component" value="Unassembled WGS sequence"/>
</dbReference>
<dbReference type="Pfam" id="PF12487">
    <property type="entry name" value="DUF3703"/>
    <property type="match status" value="1"/>
</dbReference>
<feature type="region of interest" description="Disordered" evidence="1">
    <location>
        <begin position="1"/>
        <end position="34"/>
    </location>
</feature>
<accession>A0ABW1FEK5</accession>
<organism evidence="2 3">
    <name type="scientific">Streptomyces ramulosus</name>
    <dbReference type="NCBI Taxonomy" id="47762"/>
    <lineage>
        <taxon>Bacteria</taxon>
        <taxon>Bacillati</taxon>
        <taxon>Actinomycetota</taxon>
        <taxon>Actinomycetes</taxon>
        <taxon>Kitasatosporales</taxon>
        <taxon>Streptomycetaceae</taxon>
        <taxon>Streptomyces</taxon>
    </lineage>
</organism>
<dbReference type="EMBL" id="JBHSPW010000002">
    <property type="protein sequence ID" value="MFC5892400.1"/>
    <property type="molecule type" value="Genomic_DNA"/>
</dbReference>
<gene>
    <name evidence="2" type="ORF">ACFP3M_06150</name>
</gene>
<protein>
    <submittedName>
        <fullName evidence="2">DUF3703 domain-containing protein</fullName>
    </submittedName>
</protein>
<name>A0ABW1FEK5_9ACTN</name>
<comment type="caution">
    <text evidence="2">The sequence shown here is derived from an EMBL/GenBank/DDBJ whole genome shotgun (WGS) entry which is preliminary data.</text>
</comment>
<evidence type="ECO:0000256" key="1">
    <source>
        <dbReference type="SAM" id="MobiDB-lite"/>
    </source>
</evidence>
<evidence type="ECO:0000313" key="3">
    <source>
        <dbReference type="Proteomes" id="UP001596241"/>
    </source>
</evidence>
<dbReference type="RefSeq" id="WP_345088151.1">
    <property type="nucleotide sequence ID" value="NZ_BAAAWG010000013.1"/>
</dbReference>